<evidence type="ECO:0000313" key="3">
    <source>
        <dbReference type="Proteomes" id="UP001165653"/>
    </source>
</evidence>
<evidence type="ECO:0000313" key="2">
    <source>
        <dbReference type="EMBL" id="MCW1912025.1"/>
    </source>
</evidence>
<feature type="transmembrane region" description="Helical" evidence="1">
    <location>
        <begin position="166"/>
        <end position="186"/>
    </location>
</feature>
<evidence type="ECO:0000256" key="1">
    <source>
        <dbReference type="SAM" id="Phobius"/>
    </source>
</evidence>
<proteinExistence type="predicted"/>
<dbReference type="Proteomes" id="UP001165653">
    <property type="component" value="Unassembled WGS sequence"/>
</dbReference>
<organism evidence="2 3">
    <name type="scientific">Luteolibacter rhizosphaerae</name>
    <dbReference type="NCBI Taxonomy" id="2989719"/>
    <lineage>
        <taxon>Bacteria</taxon>
        <taxon>Pseudomonadati</taxon>
        <taxon>Verrucomicrobiota</taxon>
        <taxon>Verrucomicrobiia</taxon>
        <taxon>Verrucomicrobiales</taxon>
        <taxon>Verrucomicrobiaceae</taxon>
        <taxon>Luteolibacter</taxon>
    </lineage>
</organism>
<dbReference type="RefSeq" id="WP_264510035.1">
    <property type="nucleotide sequence ID" value="NZ_JAPDDR010000001.1"/>
</dbReference>
<keyword evidence="1" id="KW-1133">Transmembrane helix</keyword>
<dbReference type="EMBL" id="JAPDDR010000001">
    <property type="protein sequence ID" value="MCW1912025.1"/>
    <property type="molecule type" value="Genomic_DNA"/>
</dbReference>
<keyword evidence="3" id="KW-1185">Reference proteome</keyword>
<keyword evidence="1" id="KW-0812">Transmembrane</keyword>
<reference evidence="2" key="1">
    <citation type="submission" date="2022-10" db="EMBL/GenBank/DDBJ databases">
        <title>Luteolibacter sp. GHJ8, whole genome shotgun sequencing project.</title>
        <authorList>
            <person name="Zhao G."/>
            <person name="Shen L."/>
        </authorList>
    </citation>
    <scope>NUCLEOTIDE SEQUENCE</scope>
    <source>
        <strain evidence="2">GHJ8</strain>
    </source>
</reference>
<comment type="caution">
    <text evidence="2">The sequence shown here is derived from an EMBL/GenBank/DDBJ whole genome shotgun (WGS) entry which is preliminary data.</text>
</comment>
<sequence length="194" mass="20575">MIPKLNLVSALAALVFFFLPWTSIECRGERMVTQTGLQVITGSGKIEQRAQQGSLRLNARSDQSLGHSYLAAAALIAILGTLLMSFASLIAGRKDLDHGCGILSALALVCLLLQIAIGFPADKAIRDDILKPPAPQGAAIQIDLGEFGQALGQEVLANIRVRPMPGFYATLAALALPTLILGNAFLDRIKAKES</sequence>
<feature type="transmembrane region" description="Helical" evidence="1">
    <location>
        <begin position="102"/>
        <end position="121"/>
    </location>
</feature>
<accession>A0ABT3FWQ9</accession>
<name>A0ABT3FWQ9_9BACT</name>
<feature type="transmembrane region" description="Helical" evidence="1">
    <location>
        <begin position="69"/>
        <end position="90"/>
    </location>
</feature>
<keyword evidence="1" id="KW-0472">Membrane</keyword>
<gene>
    <name evidence="2" type="ORF">OJ996_00460</name>
</gene>
<protein>
    <submittedName>
        <fullName evidence="2">Uncharacterized protein</fullName>
    </submittedName>
</protein>